<dbReference type="RefSeq" id="WP_110936308.1">
    <property type="nucleotide sequence ID" value="NZ_KZ614146.1"/>
</dbReference>
<dbReference type="Proteomes" id="UP000281498">
    <property type="component" value="Unassembled WGS sequence"/>
</dbReference>
<reference evidence="1 2" key="1">
    <citation type="submission" date="2017-10" db="EMBL/GenBank/DDBJ databases">
        <title>Bacillus sp. nov., a halophilic bacterium isolated from a Keqin Lake.</title>
        <authorList>
            <person name="Wang H."/>
        </authorList>
    </citation>
    <scope>NUCLEOTIDE SEQUENCE [LARGE SCALE GENOMIC DNA]</scope>
    <source>
        <strain evidence="1 2">KCTC 13187</strain>
    </source>
</reference>
<organism evidence="1 2">
    <name type="scientific">Salipaludibacillus neizhouensis</name>
    <dbReference type="NCBI Taxonomy" id="885475"/>
    <lineage>
        <taxon>Bacteria</taxon>
        <taxon>Bacillati</taxon>
        <taxon>Bacillota</taxon>
        <taxon>Bacilli</taxon>
        <taxon>Bacillales</taxon>
        <taxon>Bacillaceae</taxon>
    </lineage>
</organism>
<dbReference type="EMBL" id="PDOE01000001">
    <property type="protein sequence ID" value="RKL69053.1"/>
    <property type="molecule type" value="Genomic_DNA"/>
</dbReference>
<protein>
    <submittedName>
        <fullName evidence="1">Ribonuclease</fullName>
    </submittedName>
</protein>
<dbReference type="Pfam" id="PF14035">
    <property type="entry name" value="YlzJ"/>
    <property type="match status" value="1"/>
</dbReference>
<keyword evidence="2" id="KW-1185">Reference proteome</keyword>
<dbReference type="AlphaFoldDB" id="A0A3A9KHL7"/>
<evidence type="ECO:0000313" key="2">
    <source>
        <dbReference type="Proteomes" id="UP000281498"/>
    </source>
</evidence>
<comment type="caution">
    <text evidence="1">The sequence shown here is derived from an EMBL/GenBank/DDBJ whole genome shotgun (WGS) entry which is preliminary data.</text>
</comment>
<accession>A0A3A9KHL7</accession>
<dbReference type="InterPro" id="IPR025619">
    <property type="entry name" value="YlzJ"/>
</dbReference>
<dbReference type="OrthoDB" id="1683573at2"/>
<sequence length="70" mass="8017">MILYTYENPHLMFPVDESEYGAQELVSIPGGQLVVEREKDLKSCRIVRLLATDPNMFLESKYAPGQMIQL</sequence>
<evidence type="ECO:0000313" key="1">
    <source>
        <dbReference type="EMBL" id="RKL69053.1"/>
    </source>
</evidence>
<gene>
    <name evidence="1" type="ORF">CR203_03155</name>
</gene>
<name>A0A3A9KHL7_9BACI</name>
<proteinExistence type="predicted"/>